<reference evidence="1" key="1">
    <citation type="submission" date="2016-02" db="EMBL/GenBank/DDBJ databases">
        <title>WGS assembly of Manihot esculenta.</title>
        <authorList>
            <person name="Bredeson J.V."/>
            <person name="Prochnik S.E."/>
            <person name="Lyons J.B."/>
            <person name="Schmutz J."/>
            <person name="Grimwood J."/>
            <person name="Vrebalov J."/>
            <person name="Bart R.S."/>
            <person name="Amuge T."/>
            <person name="Ferguson M.E."/>
            <person name="Green R."/>
            <person name="Putnam N."/>
            <person name="Stites J."/>
            <person name="Rounsley S."/>
            <person name="Rokhsar D.S."/>
        </authorList>
    </citation>
    <scope>NUCLEOTIDE SEQUENCE [LARGE SCALE GENOMIC DNA]</scope>
    <source>
        <tissue evidence="1">Leaf</tissue>
    </source>
</reference>
<gene>
    <name evidence="1" type="ORF">MANES_01G096500</name>
</gene>
<protein>
    <submittedName>
        <fullName evidence="1">Uncharacterized protein</fullName>
    </submittedName>
</protein>
<sequence length="66" mass="7759">MFSLLYTMQEAERHQWPLLVSHVETHVYVFPIVIDANLQFMQVSFCSLTENAVIPILTFLMFSSFF</sequence>
<dbReference type="AlphaFoldDB" id="A0A2C9WJD7"/>
<evidence type="ECO:0000313" key="1">
    <source>
        <dbReference type="EMBL" id="OAY60228.1"/>
    </source>
</evidence>
<proteinExistence type="predicted"/>
<name>A0A2C9WJD7_MANES</name>
<accession>A0A2C9WJD7</accession>
<dbReference type="EMBL" id="CM004387">
    <property type="protein sequence ID" value="OAY60228.1"/>
    <property type="molecule type" value="Genomic_DNA"/>
</dbReference>
<organism evidence="1">
    <name type="scientific">Manihot esculenta</name>
    <name type="common">Cassava</name>
    <name type="synonym">Jatropha manihot</name>
    <dbReference type="NCBI Taxonomy" id="3983"/>
    <lineage>
        <taxon>Eukaryota</taxon>
        <taxon>Viridiplantae</taxon>
        <taxon>Streptophyta</taxon>
        <taxon>Embryophyta</taxon>
        <taxon>Tracheophyta</taxon>
        <taxon>Spermatophyta</taxon>
        <taxon>Magnoliopsida</taxon>
        <taxon>eudicotyledons</taxon>
        <taxon>Gunneridae</taxon>
        <taxon>Pentapetalae</taxon>
        <taxon>rosids</taxon>
        <taxon>fabids</taxon>
        <taxon>Malpighiales</taxon>
        <taxon>Euphorbiaceae</taxon>
        <taxon>Crotonoideae</taxon>
        <taxon>Manihoteae</taxon>
        <taxon>Manihot</taxon>
    </lineage>
</organism>